<feature type="zinc finger region" description="C4-type" evidence="11">
    <location>
        <begin position="25"/>
        <end position="50"/>
    </location>
</feature>
<evidence type="ECO:0000256" key="1">
    <source>
        <dbReference type="ARBA" id="ARBA00004604"/>
    </source>
</evidence>
<dbReference type="GO" id="GO:0006367">
    <property type="term" value="P:transcription initiation at RNA polymerase II promoter"/>
    <property type="evidence" value="ECO:0007669"/>
    <property type="project" value="TreeGrafter"/>
</dbReference>
<dbReference type="InterPro" id="IPR001222">
    <property type="entry name" value="Znf_TFIIS"/>
</dbReference>
<organism evidence="14 15">
    <name type="scientific">Teratosphaeria nubilosa</name>
    <dbReference type="NCBI Taxonomy" id="161662"/>
    <lineage>
        <taxon>Eukaryota</taxon>
        <taxon>Fungi</taxon>
        <taxon>Dikarya</taxon>
        <taxon>Ascomycota</taxon>
        <taxon>Pezizomycotina</taxon>
        <taxon>Dothideomycetes</taxon>
        <taxon>Dothideomycetidae</taxon>
        <taxon>Mycosphaerellales</taxon>
        <taxon>Teratosphaeriaceae</taxon>
        <taxon>Teratosphaeria</taxon>
    </lineage>
</organism>
<reference evidence="14" key="1">
    <citation type="journal article" date="2020" name="Stud. Mycol.">
        <title>101 Dothideomycetes genomes: a test case for predicting lifestyles and emergence of pathogens.</title>
        <authorList>
            <person name="Haridas S."/>
            <person name="Albert R."/>
            <person name="Binder M."/>
            <person name="Bloem J."/>
            <person name="Labutti K."/>
            <person name="Salamov A."/>
            <person name="Andreopoulos B."/>
            <person name="Baker S."/>
            <person name="Barry K."/>
            <person name="Bills G."/>
            <person name="Bluhm B."/>
            <person name="Cannon C."/>
            <person name="Castanera R."/>
            <person name="Culley D."/>
            <person name="Daum C."/>
            <person name="Ezra D."/>
            <person name="Gonzalez J."/>
            <person name="Henrissat B."/>
            <person name="Kuo A."/>
            <person name="Liang C."/>
            <person name="Lipzen A."/>
            <person name="Lutzoni F."/>
            <person name="Magnuson J."/>
            <person name="Mondo S."/>
            <person name="Nolan M."/>
            <person name="Ohm R."/>
            <person name="Pangilinan J."/>
            <person name="Park H.-J."/>
            <person name="Ramirez L."/>
            <person name="Alfaro M."/>
            <person name="Sun H."/>
            <person name="Tritt A."/>
            <person name="Yoshinaga Y."/>
            <person name="Zwiers L.-H."/>
            <person name="Turgeon B."/>
            <person name="Goodwin S."/>
            <person name="Spatafora J."/>
            <person name="Crous P."/>
            <person name="Grigoriev I."/>
        </authorList>
    </citation>
    <scope>NUCLEOTIDE SEQUENCE</scope>
    <source>
        <strain evidence="14">CBS 116005</strain>
    </source>
</reference>
<feature type="binding site" evidence="10">
    <location>
        <position position="25"/>
    </location>
    <ligand>
        <name>Zn(2+)</name>
        <dbReference type="ChEBI" id="CHEBI:29105"/>
        <label>1</label>
    </ligand>
</feature>
<evidence type="ECO:0000256" key="4">
    <source>
        <dbReference type="ARBA" id="ARBA00022723"/>
    </source>
</evidence>
<dbReference type="GO" id="GO:0003676">
    <property type="term" value="F:nucleic acid binding"/>
    <property type="evidence" value="ECO:0007669"/>
    <property type="project" value="InterPro"/>
</dbReference>
<dbReference type="PIRSF" id="PIRSF005586">
    <property type="entry name" value="RNApol_RpoM"/>
    <property type="match status" value="1"/>
</dbReference>
<evidence type="ECO:0000256" key="8">
    <source>
        <dbReference type="ARBA" id="ARBA00023242"/>
    </source>
</evidence>
<dbReference type="SMART" id="SM00440">
    <property type="entry name" value="ZnF_C2C2"/>
    <property type="match status" value="1"/>
</dbReference>
<evidence type="ECO:0000256" key="3">
    <source>
        <dbReference type="ARBA" id="ARBA00022478"/>
    </source>
</evidence>
<feature type="binding site" evidence="10">
    <location>
        <position position="122"/>
    </location>
    <ligand>
        <name>Zn(2+)</name>
        <dbReference type="ChEBI" id="CHEBI:29105"/>
        <label>2</label>
    </ligand>
</feature>
<evidence type="ECO:0000259" key="13">
    <source>
        <dbReference type="PROSITE" id="PS51133"/>
    </source>
</evidence>
<proteinExistence type="inferred from homology"/>
<dbReference type="FunFam" id="2.20.25.10:FF:000016">
    <property type="entry name" value="DNA-directed RNA polymerase II subunit RPB9"/>
    <property type="match status" value="1"/>
</dbReference>
<keyword evidence="15" id="KW-1185">Reference proteome</keyword>
<feature type="binding site" evidence="10">
    <location>
        <position position="28"/>
    </location>
    <ligand>
        <name>Zn(2+)</name>
        <dbReference type="ChEBI" id="CHEBI:29105"/>
        <label>1</label>
    </ligand>
</feature>
<gene>
    <name evidence="14" type="ORF">EJ03DRAFT_329983</name>
</gene>
<dbReference type="CDD" id="cd10508">
    <property type="entry name" value="Zn-ribbon_RPB9"/>
    <property type="match status" value="1"/>
</dbReference>
<feature type="domain" description="TFIIS-type" evidence="13">
    <location>
        <begin position="90"/>
        <end position="130"/>
    </location>
</feature>
<dbReference type="EMBL" id="ML995869">
    <property type="protein sequence ID" value="KAF2766608.1"/>
    <property type="molecule type" value="Genomic_DNA"/>
</dbReference>
<comment type="function">
    <text evidence="9">DNA-dependent RNA polymerase catalyzes the transcription of DNA into RNA using the four ribonucleoside triphosphates as substrates.</text>
</comment>
<comment type="subunit">
    <text evidence="2">Component of the RNA polymerase II (Pol II) complex consisting of 12 subunits.</text>
</comment>
<evidence type="ECO:0000313" key="14">
    <source>
        <dbReference type="EMBL" id="KAF2766608.1"/>
    </source>
</evidence>
<dbReference type="GO" id="GO:0005730">
    <property type="term" value="C:nucleolus"/>
    <property type="evidence" value="ECO:0007669"/>
    <property type="project" value="UniProtKB-SubCell"/>
</dbReference>
<feature type="binding site" evidence="10">
    <location>
        <position position="94"/>
    </location>
    <ligand>
        <name>Zn(2+)</name>
        <dbReference type="ChEBI" id="CHEBI:29105"/>
        <label>2</label>
    </ligand>
</feature>
<dbReference type="Pfam" id="PF02150">
    <property type="entry name" value="Zn_ribbon_RPB9"/>
    <property type="match status" value="1"/>
</dbReference>
<dbReference type="SMART" id="SM00661">
    <property type="entry name" value="RPOL9"/>
    <property type="match status" value="1"/>
</dbReference>
<evidence type="ECO:0000256" key="10">
    <source>
        <dbReference type="PIRSR" id="PIRSR005586-1"/>
    </source>
</evidence>
<keyword evidence="5 11" id="KW-0863">Zinc-finger</keyword>
<keyword evidence="3 9" id="KW-0240">DNA-directed RNA polymerase</keyword>
<keyword evidence="8 9" id="KW-0539">Nucleus</keyword>
<keyword evidence="7 9" id="KW-0804">Transcription</keyword>
<accession>A0A6G1L2F2</accession>
<dbReference type="Pfam" id="PF01096">
    <property type="entry name" value="Zn_ribbon_TFIIS"/>
    <property type="match status" value="1"/>
</dbReference>
<dbReference type="SUPFAM" id="SSF57783">
    <property type="entry name" value="Zinc beta-ribbon"/>
    <property type="match status" value="2"/>
</dbReference>
<feature type="binding site" evidence="10">
    <location>
        <position position="125"/>
    </location>
    <ligand>
        <name>Zn(2+)</name>
        <dbReference type="ChEBI" id="CHEBI:29105"/>
        <label>2</label>
    </ligand>
</feature>
<feature type="binding site" evidence="10">
    <location>
        <position position="97"/>
    </location>
    <ligand>
        <name>Zn(2+)</name>
        <dbReference type="ChEBI" id="CHEBI:29105"/>
        <label>2</label>
    </ligand>
</feature>
<evidence type="ECO:0000256" key="12">
    <source>
        <dbReference type="RuleBase" id="RU003474"/>
    </source>
</evidence>
<evidence type="ECO:0000256" key="6">
    <source>
        <dbReference type="ARBA" id="ARBA00022833"/>
    </source>
</evidence>
<comment type="similarity">
    <text evidence="9 12">Belongs to the archaeal rpoM/eukaryotic RPA12/RPB9/RPC11 RNA polymerase family.</text>
</comment>
<dbReference type="InterPro" id="IPR001529">
    <property type="entry name" value="Zn_ribbon_RPB9"/>
</dbReference>
<evidence type="ECO:0000256" key="7">
    <source>
        <dbReference type="ARBA" id="ARBA00023163"/>
    </source>
</evidence>
<dbReference type="GO" id="GO:0003899">
    <property type="term" value="F:DNA-directed RNA polymerase activity"/>
    <property type="evidence" value="ECO:0007669"/>
    <property type="project" value="InterPro"/>
</dbReference>
<feature type="binding site" evidence="10">
    <location>
        <position position="50"/>
    </location>
    <ligand>
        <name>Zn(2+)</name>
        <dbReference type="ChEBI" id="CHEBI:29105"/>
        <label>1</label>
    </ligand>
</feature>
<dbReference type="FunFam" id="2.20.25.10:FF:000008">
    <property type="entry name" value="DNA-directed RNA polymerase II subunit RPB9"/>
    <property type="match status" value="1"/>
</dbReference>
<keyword evidence="6 10" id="KW-0862">Zinc</keyword>
<evidence type="ECO:0000256" key="9">
    <source>
        <dbReference type="PIRNR" id="PIRNR005586"/>
    </source>
</evidence>
<evidence type="ECO:0000256" key="11">
    <source>
        <dbReference type="PIRSR" id="PIRSR005586-2"/>
    </source>
</evidence>
<dbReference type="GO" id="GO:0001193">
    <property type="term" value="P:maintenance of transcriptional fidelity during transcription elongation by RNA polymerase II"/>
    <property type="evidence" value="ECO:0007669"/>
    <property type="project" value="TreeGrafter"/>
</dbReference>
<dbReference type="PROSITE" id="PS51133">
    <property type="entry name" value="ZF_TFIIS_2"/>
    <property type="match status" value="1"/>
</dbReference>
<keyword evidence="4 10" id="KW-0479">Metal-binding</keyword>
<dbReference type="PANTHER" id="PTHR11239:SF1">
    <property type="entry name" value="DNA-DIRECTED RNA POLYMERASE II SUBUNIT RPB9"/>
    <property type="match status" value="1"/>
</dbReference>
<dbReference type="OrthoDB" id="282270at2759"/>
<dbReference type="InterPro" id="IPR034012">
    <property type="entry name" value="Zn_ribbon_RPB9_C"/>
</dbReference>
<dbReference type="Gene3D" id="2.20.25.10">
    <property type="match status" value="2"/>
</dbReference>
<dbReference type="InterPro" id="IPR012164">
    <property type="entry name" value="Rpa12/Rpb9/Rpc10/TFS"/>
</dbReference>
<dbReference type="GO" id="GO:0005665">
    <property type="term" value="C:RNA polymerase II, core complex"/>
    <property type="evidence" value="ECO:0007669"/>
    <property type="project" value="TreeGrafter"/>
</dbReference>
<comment type="subcellular location">
    <subcellularLocation>
        <location evidence="1">Nucleus</location>
        <location evidence="1">Nucleolus</location>
    </subcellularLocation>
</comment>
<dbReference type="Proteomes" id="UP000799436">
    <property type="component" value="Unassembled WGS sequence"/>
</dbReference>
<evidence type="ECO:0000256" key="2">
    <source>
        <dbReference type="ARBA" id="ARBA00011730"/>
    </source>
</evidence>
<dbReference type="GO" id="GO:0008270">
    <property type="term" value="F:zinc ion binding"/>
    <property type="evidence" value="ECO:0007669"/>
    <property type="project" value="UniProtKB-KW"/>
</dbReference>
<protein>
    <recommendedName>
        <fullName evidence="9">DNA-directed RNA polymerase subunit</fullName>
    </recommendedName>
</protein>
<dbReference type="GO" id="GO:0006283">
    <property type="term" value="P:transcription-coupled nucleotide-excision repair"/>
    <property type="evidence" value="ECO:0007669"/>
    <property type="project" value="TreeGrafter"/>
</dbReference>
<feature type="binding site" evidence="10">
    <location>
        <position position="47"/>
    </location>
    <ligand>
        <name>Zn(2+)</name>
        <dbReference type="ChEBI" id="CHEBI:29105"/>
        <label>1</label>
    </ligand>
</feature>
<name>A0A6G1L2F2_9PEZI</name>
<evidence type="ECO:0000256" key="5">
    <source>
        <dbReference type="ARBA" id="ARBA00022771"/>
    </source>
</evidence>
<evidence type="ECO:0000313" key="15">
    <source>
        <dbReference type="Proteomes" id="UP000799436"/>
    </source>
</evidence>
<sequence length="137" mass="15518">MASYDEDAIPADVQEKAKKVTFKFCRECSNMLYPQEDNTNSRLMFTCRNCTYSEAADSACVYRNALKEEVAETAGNVDDVAEDPTLPHTDAEHCAKCGYNDAVFFQSQQRTNETGMALFFVCVNCKHVWSTNDRKKK</sequence>
<dbReference type="AlphaFoldDB" id="A0A6G1L2F2"/>
<dbReference type="PANTHER" id="PTHR11239">
    <property type="entry name" value="DNA-DIRECTED RNA POLYMERASE"/>
    <property type="match status" value="1"/>
</dbReference>